<evidence type="ECO:0000313" key="2">
    <source>
        <dbReference type="EMBL" id="KAJ9591837.1"/>
    </source>
</evidence>
<accession>A0AAD8EJI7</accession>
<name>A0AAD8EJI7_DIPPU</name>
<feature type="compositionally biased region" description="Polar residues" evidence="1">
    <location>
        <begin position="1"/>
        <end position="14"/>
    </location>
</feature>
<reference evidence="2" key="1">
    <citation type="journal article" date="2023" name="IScience">
        <title>Live-bearing cockroach genome reveals convergent evolutionary mechanisms linked to viviparity in insects and beyond.</title>
        <authorList>
            <person name="Fouks B."/>
            <person name="Harrison M.C."/>
            <person name="Mikhailova A.A."/>
            <person name="Marchal E."/>
            <person name="English S."/>
            <person name="Carruthers M."/>
            <person name="Jennings E.C."/>
            <person name="Chiamaka E.L."/>
            <person name="Frigard R.A."/>
            <person name="Pippel M."/>
            <person name="Attardo G.M."/>
            <person name="Benoit J.B."/>
            <person name="Bornberg-Bauer E."/>
            <person name="Tobe S.S."/>
        </authorList>
    </citation>
    <scope>NUCLEOTIDE SEQUENCE</scope>
    <source>
        <strain evidence="2">Stay&amp;Tobe</strain>
    </source>
</reference>
<comment type="caution">
    <text evidence="2">The sequence shown here is derived from an EMBL/GenBank/DDBJ whole genome shotgun (WGS) entry which is preliminary data.</text>
</comment>
<dbReference type="EMBL" id="JASPKZ010003856">
    <property type="protein sequence ID" value="KAJ9591837.1"/>
    <property type="molecule type" value="Genomic_DNA"/>
</dbReference>
<gene>
    <name evidence="2" type="ORF">L9F63_001654</name>
</gene>
<protein>
    <submittedName>
        <fullName evidence="2">Uncharacterized protein</fullName>
    </submittedName>
</protein>
<dbReference type="AlphaFoldDB" id="A0AAD8EJI7"/>
<dbReference type="Proteomes" id="UP001233999">
    <property type="component" value="Unassembled WGS sequence"/>
</dbReference>
<reference evidence="2" key="2">
    <citation type="submission" date="2023-05" db="EMBL/GenBank/DDBJ databases">
        <authorList>
            <person name="Fouks B."/>
        </authorList>
    </citation>
    <scope>NUCLEOTIDE SEQUENCE</scope>
    <source>
        <strain evidence="2">Stay&amp;Tobe</strain>
        <tissue evidence="2">Testes</tissue>
    </source>
</reference>
<feature type="compositionally biased region" description="Low complexity" evidence="1">
    <location>
        <begin position="37"/>
        <end position="52"/>
    </location>
</feature>
<proteinExistence type="predicted"/>
<organism evidence="2 3">
    <name type="scientific">Diploptera punctata</name>
    <name type="common">Pacific beetle cockroach</name>
    <dbReference type="NCBI Taxonomy" id="6984"/>
    <lineage>
        <taxon>Eukaryota</taxon>
        <taxon>Metazoa</taxon>
        <taxon>Ecdysozoa</taxon>
        <taxon>Arthropoda</taxon>
        <taxon>Hexapoda</taxon>
        <taxon>Insecta</taxon>
        <taxon>Pterygota</taxon>
        <taxon>Neoptera</taxon>
        <taxon>Polyneoptera</taxon>
        <taxon>Dictyoptera</taxon>
        <taxon>Blattodea</taxon>
        <taxon>Blaberoidea</taxon>
        <taxon>Blaberidae</taxon>
        <taxon>Diplopterinae</taxon>
        <taxon>Diploptera</taxon>
    </lineage>
</organism>
<evidence type="ECO:0000256" key="1">
    <source>
        <dbReference type="SAM" id="MobiDB-lite"/>
    </source>
</evidence>
<feature type="region of interest" description="Disordered" evidence="1">
    <location>
        <begin position="1"/>
        <end position="65"/>
    </location>
</feature>
<keyword evidence="3" id="KW-1185">Reference proteome</keyword>
<feature type="non-terminal residue" evidence="2">
    <location>
        <position position="1"/>
    </location>
</feature>
<sequence length="65" mass="7007">TSSVIGSGWTNDTATIREDDETQDHSPVHKSVTSSDTTEQSANTTQQTNANNGVQEVTHEMSTEL</sequence>
<evidence type="ECO:0000313" key="3">
    <source>
        <dbReference type="Proteomes" id="UP001233999"/>
    </source>
</evidence>